<protein>
    <submittedName>
        <fullName evidence="1">Uncharacterized protein</fullName>
    </submittedName>
</protein>
<evidence type="ECO:0000313" key="2">
    <source>
        <dbReference type="Proteomes" id="UP000659767"/>
    </source>
</evidence>
<dbReference type="Proteomes" id="UP000659767">
    <property type="component" value="Unassembled WGS sequence"/>
</dbReference>
<sequence>MNSFWNCAETLSRISHTSTVVRPSPFREPGPDDELQALSAAVRTSTDTPASKRYFTVHLGSRTDRTDLTRPDHLTSWMYWTARLSVVDEGGIDQ</sequence>
<proteinExistence type="predicted"/>
<evidence type="ECO:0000313" key="1">
    <source>
        <dbReference type="EMBL" id="GGS62877.1"/>
    </source>
</evidence>
<gene>
    <name evidence="1" type="ORF">GCM10010253_42070</name>
</gene>
<name>A0ABQ2TC11_STRBA</name>
<keyword evidence="2" id="KW-1185">Reference proteome</keyword>
<reference evidence="2" key="1">
    <citation type="journal article" date="2019" name="Int. J. Syst. Evol. Microbiol.">
        <title>The Global Catalogue of Microorganisms (GCM) 10K type strain sequencing project: providing services to taxonomists for standard genome sequencing and annotation.</title>
        <authorList>
            <consortium name="The Broad Institute Genomics Platform"/>
            <consortium name="The Broad Institute Genome Sequencing Center for Infectious Disease"/>
            <person name="Wu L."/>
            <person name="Ma J."/>
        </authorList>
    </citation>
    <scope>NUCLEOTIDE SEQUENCE [LARGE SCALE GENOMIC DNA]</scope>
    <source>
        <strain evidence="2">JCM 4350</strain>
    </source>
</reference>
<comment type="caution">
    <text evidence="1">The sequence shown here is derived from an EMBL/GenBank/DDBJ whole genome shotgun (WGS) entry which is preliminary data.</text>
</comment>
<dbReference type="EMBL" id="BMSZ01000012">
    <property type="protein sequence ID" value="GGS62877.1"/>
    <property type="molecule type" value="Genomic_DNA"/>
</dbReference>
<organism evidence="1 2">
    <name type="scientific">Streptomyces badius</name>
    <dbReference type="NCBI Taxonomy" id="1941"/>
    <lineage>
        <taxon>Bacteria</taxon>
        <taxon>Bacillati</taxon>
        <taxon>Actinomycetota</taxon>
        <taxon>Actinomycetes</taxon>
        <taxon>Kitasatosporales</taxon>
        <taxon>Streptomycetaceae</taxon>
        <taxon>Streptomyces</taxon>
    </lineage>
</organism>
<accession>A0ABQ2TC11</accession>